<evidence type="ECO:0000313" key="1">
    <source>
        <dbReference type="EMBL" id="CAE8622919.1"/>
    </source>
</evidence>
<organism evidence="1 2">
    <name type="scientific">Polarella glacialis</name>
    <name type="common">Dinoflagellate</name>
    <dbReference type="NCBI Taxonomy" id="89957"/>
    <lineage>
        <taxon>Eukaryota</taxon>
        <taxon>Sar</taxon>
        <taxon>Alveolata</taxon>
        <taxon>Dinophyceae</taxon>
        <taxon>Suessiales</taxon>
        <taxon>Suessiaceae</taxon>
        <taxon>Polarella</taxon>
    </lineage>
</organism>
<protein>
    <submittedName>
        <fullName evidence="1">Uncharacterized protein</fullName>
    </submittedName>
</protein>
<comment type="caution">
    <text evidence="1">The sequence shown here is derived from an EMBL/GenBank/DDBJ whole genome shotgun (WGS) entry which is preliminary data.</text>
</comment>
<sequence>DHRLCGAPDKYKERLAGRISYGSLHTRLAELLYCLIHGAGRLSGLRNRQEKQLRSHKTPNPSHARLHHFYRCIWYAVVRARRTLVCQSWRRPDGDVHGCEVSQIAVQAWLVCHPDALVRGSMHLSGAARCG</sequence>
<evidence type="ECO:0000313" key="2">
    <source>
        <dbReference type="Proteomes" id="UP000626109"/>
    </source>
</evidence>
<reference evidence="1" key="1">
    <citation type="submission" date="2021-02" db="EMBL/GenBank/DDBJ databases">
        <authorList>
            <person name="Dougan E. K."/>
            <person name="Rhodes N."/>
            <person name="Thang M."/>
            <person name="Chan C."/>
        </authorList>
    </citation>
    <scope>NUCLEOTIDE SEQUENCE</scope>
</reference>
<dbReference type="Proteomes" id="UP000626109">
    <property type="component" value="Unassembled WGS sequence"/>
</dbReference>
<accession>A0A813G9G9</accession>
<dbReference type="AlphaFoldDB" id="A0A813G9G9"/>
<proteinExistence type="predicted"/>
<feature type="non-terminal residue" evidence="1">
    <location>
        <position position="131"/>
    </location>
</feature>
<gene>
    <name evidence="1" type="ORF">PGLA2088_LOCUS141</name>
</gene>
<dbReference type="EMBL" id="CAJNNW010000072">
    <property type="protein sequence ID" value="CAE8622919.1"/>
    <property type="molecule type" value="Genomic_DNA"/>
</dbReference>
<feature type="non-terminal residue" evidence="1">
    <location>
        <position position="1"/>
    </location>
</feature>
<name>A0A813G9G9_POLGL</name>